<gene>
    <name evidence="5" type="ORF">CEURO_LOCUS5441</name>
</gene>
<dbReference type="Pfam" id="PF14223">
    <property type="entry name" value="Retrotran_gag_2"/>
    <property type="match status" value="1"/>
</dbReference>
<protein>
    <recommendedName>
        <fullName evidence="4">CCHC-type domain-containing protein</fullName>
    </recommendedName>
</protein>
<evidence type="ECO:0000313" key="5">
    <source>
        <dbReference type="EMBL" id="CAH9075001.1"/>
    </source>
</evidence>
<feature type="domain" description="CCHC-type" evidence="4">
    <location>
        <begin position="294"/>
        <end position="308"/>
    </location>
</feature>
<evidence type="ECO:0000256" key="2">
    <source>
        <dbReference type="SAM" id="Coils"/>
    </source>
</evidence>
<dbReference type="InterPro" id="IPR036875">
    <property type="entry name" value="Znf_CCHC_sf"/>
</dbReference>
<dbReference type="PANTHER" id="PTHR35317:SF23">
    <property type="entry name" value="OS04G0629600 PROTEIN"/>
    <property type="match status" value="1"/>
</dbReference>
<feature type="region of interest" description="Disordered" evidence="3">
    <location>
        <begin position="557"/>
        <end position="599"/>
    </location>
</feature>
<dbReference type="InterPro" id="IPR001878">
    <property type="entry name" value="Znf_CCHC"/>
</dbReference>
<feature type="region of interest" description="Disordered" evidence="3">
    <location>
        <begin position="306"/>
        <end position="358"/>
    </location>
</feature>
<dbReference type="GO" id="GO:0008270">
    <property type="term" value="F:zinc ion binding"/>
    <property type="evidence" value="ECO:0007669"/>
    <property type="project" value="UniProtKB-KW"/>
</dbReference>
<feature type="region of interest" description="Disordered" evidence="3">
    <location>
        <begin position="264"/>
        <end position="287"/>
    </location>
</feature>
<dbReference type="PANTHER" id="PTHR35317">
    <property type="entry name" value="OS04G0629600 PROTEIN"/>
    <property type="match status" value="1"/>
</dbReference>
<dbReference type="GO" id="GO:0003676">
    <property type="term" value="F:nucleic acid binding"/>
    <property type="evidence" value="ECO:0007669"/>
    <property type="project" value="InterPro"/>
</dbReference>
<proteinExistence type="predicted"/>
<dbReference type="SUPFAM" id="SSF57756">
    <property type="entry name" value="Retrovirus zinc finger-like domains"/>
    <property type="match status" value="1"/>
</dbReference>
<dbReference type="AlphaFoldDB" id="A0A9P0YTP2"/>
<evidence type="ECO:0000259" key="4">
    <source>
        <dbReference type="PROSITE" id="PS50158"/>
    </source>
</evidence>
<feature type="coiled-coil region" evidence="2">
    <location>
        <begin position="414"/>
        <end position="459"/>
    </location>
</feature>
<feature type="compositionally biased region" description="Basic and acidic residues" evidence="3">
    <location>
        <begin position="572"/>
        <end position="599"/>
    </location>
</feature>
<keyword evidence="1" id="KW-0863">Zinc-finger</keyword>
<sequence length="706" mass="81407">MDHSLAKNLMLSDLKFDDWRIWMKSHLCALHDEMWEVLDIGPFTSFQKVNPEHAIDNTRPQMISKAKSEWTTEERRKYNLDNIAKDILYKSIDDRYFNRIKKCRTTKEIWDTLELIGAGDEQEKDNKLTIANKKFDDFKLLPGETISKMYDRLLTLTGEISELGKELTTKEINLKVLRGLPSAWKMKVVAVQASKDVKTYPTDKLISDLKAHEFEMIEEKEDVPEERTTTALTASTSKVNDFDPSILLSDEYMAAFARRFKKFMKNPKDGRSPSSSRKPHQKVKPTESSGELLCYNCRQPGHFKADCPHPRVSKKQGHDGEKKKFEDNSRRRKALVTEHVEKDPLSETESSSDSDSDEAFCCLDTETEDLCLMAQSDDEVTSTSESSFSSVGLAFDSDSMSEFWEEFKAIQATYSSVTEENSKLKAEILDLKKEVEIKINLLIKERDQLETENVSLLKRIREIEPLEIKYKAYQKAQSSMEKIVLDQQIGTGFGLGYGSTESGEPSVMPNTSVAKADKVIVPLISSPICQAGVSGTKVAHEEVRPEKGKIKVQQKPFLKNIKPGRKPNNRKGFQDNKNKRPFIDRQPHDNRARNDHQKGRYQERVNFRQKRLAGQLQKPKANRPSALDSIWDFFPTKKAMQKYVNRKHDPHKHLPKVNHTSVYYDYQVDNGYHPPRFHLMRPKWYRLPRLHDPLGPNIAWVPKPFF</sequence>
<dbReference type="Gene3D" id="4.10.60.10">
    <property type="entry name" value="Zinc finger, CCHC-type"/>
    <property type="match status" value="1"/>
</dbReference>
<evidence type="ECO:0000256" key="3">
    <source>
        <dbReference type="SAM" id="MobiDB-lite"/>
    </source>
</evidence>
<keyword evidence="2" id="KW-0175">Coiled coil</keyword>
<keyword evidence="1" id="KW-0862">Zinc</keyword>
<name>A0A9P0YTP2_CUSEU</name>
<reference evidence="5" key="1">
    <citation type="submission" date="2022-07" db="EMBL/GenBank/DDBJ databases">
        <authorList>
            <person name="Macas J."/>
            <person name="Novak P."/>
            <person name="Neumann P."/>
        </authorList>
    </citation>
    <scope>NUCLEOTIDE SEQUENCE</scope>
</reference>
<comment type="caution">
    <text evidence="5">The sequence shown here is derived from an EMBL/GenBank/DDBJ whole genome shotgun (WGS) entry which is preliminary data.</text>
</comment>
<organism evidence="5 6">
    <name type="scientific">Cuscuta europaea</name>
    <name type="common">European dodder</name>
    <dbReference type="NCBI Taxonomy" id="41803"/>
    <lineage>
        <taxon>Eukaryota</taxon>
        <taxon>Viridiplantae</taxon>
        <taxon>Streptophyta</taxon>
        <taxon>Embryophyta</taxon>
        <taxon>Tracheophyta</taxon>
        <taxon>Spermatophyta</taxon>
        <taxon>Magnoliopsida</taxon>
        <taxon>eudicotyledons</taxon>
        <taxon>Gunneridae</taxon>
        <taxon>Pentapetalae</taxon>
        <taxon>asterids</taxon>
        <taxon>lamiids</taxon>
        <taxon>Solanales</taxon>
        <taxon>Convolvulaceae</taxon>
        <taxon>Cuscuteae</taxon>
        <taxon>Cuscuta</taxon>
        <taxon>Cuscuta subgen. Cuscuta</taxon>
    </lineage>
</organism>
<dbReference type="Pfam" id="PF00098">
    <property type="entry name" value="zf-CCHC"/>
    <property type="match status" value="1"/>
</dbReference>
<dbReference type="SMART" id="SM00343">
    <property type="entry name" value="ZnF_C2HC"/>
    <property type="match status" value="1"/>
</dbReference>
<evidence type="ECO:0000313" key="6">
    <source>
        <dbReference type="Proteomes" id="UP001152484"/>
    </source>
</evidence>
<feature type="compositionally biased region" description="Basic and acidic residues" evidence="3">
    <location>
        <begin position="316"/>
        <end position="345"/>
    </location>
</feature>
<keyword evidence="6" id="KW-1185">Reference proteome</keyword>
<dbReference type="Proteomes" id="UP001152484">
    <property type="component" value="Unassembled WGS sequence"/>
</dbReference>
<accession>A0A9P0YTP2</accession>
<dbReference type="EMBL" id="CAMAPE010000009">
    <property type="protein sequence ID" value="CAH9075001.1"/>
    <property type="molecule type" value="Genomic_DNA"/>
</dbReference>
<dbReference type="OrthoDB" id="1301810at2759"/>
<keyword evidence="1" id="KW-0479">Metal-binding</keyword>
<evidence type="ECO:0000256" key="1">
    <source>
        <dbReference type="PROSITE-ProRule" id="PRU00047"/>
    </source>
</evidence>
<dbReference type="PROSITE" id="PS50158">
    <property type="entry name" value="ZF_CCHC"/>
    <property type="match status" value="1"/>
</dbReference>